<dbReference type="Proteomes" id="UP000193834">
    <property type="component" value="Unassembled WGS sequence"/>
</dbReference>
<keyword evidence="2" id="KW-1185">Reference proteome</keyword>
<evidence type="ECO:0000313" key="2">
    <source>
        <dbReference type="Proteomes" id="UP000193834"/>
    </source>
</evidence>
<dbReference type="EMBL" id="FXAZ01000001">
    <property type="protein sequence ID" value="SMG19851.1"/>
    <property type="molecule type" value="Genomic_DNA"/>
</dbReference>
<proteinExistence type="predicted"/>
<gene>
    <name evidence="1" type="ORF">SAMN06295960_0963</name>
</gene>
<dbReference type="AlphaFoldDB" id="A0A1X7IXK4"/>
<dbReference type="InterPro" id="IPR027417">
    <property type="entry name" value="P-loop_NTPase"/>
</dbReference>
<dbReference type="OrthoDB" id="8211253at2"/>
<reference evidence="1 2" key="1">
    <citation type="submission" date="2017-04" db="EMBL/GenBank/DDBJ databases">
        <authorList>
            <person name="Afonso C.L."/>
            <person name="Miller P.J."/>
            <person name="Scott M.A."/>
            <person name="Spackman E."/>
            <person name="Goraichik I."/>
            <person name="Dimitrov K.M."/>
            <person name="Suarez D.L."/>
            <person name="Swayne D.E."/>
        </authorList>
    </citation>
    <scope>NUCLEOTIDE SEQUENCE [LARGE SCALE GENOMIC DNA]</scope>
    <source>
        <strain evidence="1 2">11</strain>
    </source>
</reference>
<protein>
    <submittedName>
        <fullName evidence="1">Uncharacterized protein</fullName>
    </submittedName>
</protein>
<sequence>MKKLIFVEGIPGSGKSTFARFLANQFERNGYTCDLFFETTYNHPVIFSESFDDYNRFIESYMERWKVFLVNQSESDVVVMESAIFQSPIVHLLHKDVDRNIIQSVIVKVSRMLEQVNECKLIYFYQEDAAAAIQNMIEIRGREEFLLRKHNEHKHEKYFANRMEQGPESHVTFFLEYAAIANQFVKEVSIETVIIENSSRNYSLYEQQLLNEFVLTYFPDPHVEMSVLKGYTGIYHNQDLNFNLIVELKDNHLYIFGNKKLKAKSRNQFYLDDMSVTANFICDNNNVNRVVITEKDLYANRNDNGTAFVRIS</sequence>
<evidence type="ECO:0000313" key="1">
    <source>
        <dbReference type="EMBL" id="SMG19851.1"/>
    </source>
</evidence>
<dbReference type="SUPFAM" id="SSF52540">
    <property type="entry name" value="P-loop containing nucleoside triphosphate hydrolases"/>
    <property type="match status" value="1"/>
</dbReference>
<accession>A0A1X7IXK4</accession>
<name>A0A1X7IXK4_9BACL</name>
<dbReference type="STRING" id="1852522.SAMN06295960_0963"/>
<dbReference type="RefSeq" id="WP_085493164.1">
    <property type="nucleotide sequence ID" value="NZ_FXAZ01000001.1"/>
</dbReference>
<organism evidence="1 2">
    <name type="scientific">Paenibacillus aquistagni</name>
    <dbReference type="NCBI Taxonomy" id="1852522"/>
    <lineage>
        <taxon>Bacteria</taxon>
        <taxon>Bacillati</taxon>
        <taxon>Bacillota</taxon>
        <taxon>Bacilli</taxon>
        <taxon>Bacillales</taxon>
        <taxon>Paenibacillaceae</taxon>
        <taxon>Paenibacillus</taxon>
    </lineage>
</organism>
<dbReference type="Gene3D" id="3.40.50.300">
    <property type="entry name" value="P-loop containing nucleotide triphosphate hydrolases"/>
    <property type="match status" value="1"/>
</dbReference>